<evidence type="ECO:0000256" key="1">
    <source>
        <dbReference type="ARBA" id="ARBA00009995"/>
    </source>
</evidence>
<keyword evidence="3 4" id="KW-0808">Transferase</keyword>
<dbReference type="PROSITE" id="PS00375">
    <property type="entry name" value="UDPGT"/>
    <property type="match status" value="1"/>
</dbReference>
<keyword evidence="2 4" id="KW-0328">Glycosyltransferase</keyword>
<dbReference type="CDD" id="cd03784">
    <property type="entry name" value="GT1_Gtf-like"/>
    <property type="match status" value="1"/>
</dbReference>
<dbReference type="InterPro" id="IPR035595">
    <property type="entry name" value="UDP_glycos_trans_CS"/>
</dbReference>
<evidence type="ECO:0000313" key="7">
    <source>
        <dbReference type="EMBL" id="SSX30256.1"/>
    </source>
</evidence>
<dbReference type="EMBL" id="UFQT01001375">
    <property type="protein sequence ID" value="SSX30256.1"/>
    <property type="molecule type" value="Genomic_DNA"/>
</dbReference>
<keyword evidence="5" id="KW-0472">Membrane</keyword>
<dbReference type="OMA" id="WYQKHEM"/>
<dbReference type="SUPFAM" id="SSF53756">
    <property type="entry name" value="UDP-Glycosyltransferase/glycogen phosphorylase"/>
    <property type="match status" value="1"/>
</dbReference>
<dbReference type="PANTHER" id="PTHR48043">
    <property type="entry name" value="EG:EG0003.4 PROTEIN-RELATED"/>
    <property type="match status" value="1"/>
</dbReference>
<dbReference type="FunFam" id="3.40.50.2000:FF:000050">
    <property type="entry name" value="UDP-glucuronosyltransferase"/>
    <property type="match status" value="1"/>
</dbReference>
<sequence>MQWQNLISGCFISWLAMSHQIETYRILAIFPTPSISHQVVFRPVMQELATRGHHITLLTPNPFEATENITIIDLNHLYEDWKKIDFAETADLNPFAMIELLLTVMRGMMTKILEIDEVKPILHGNVEKFDVVISEFLGYTPMYAFAHLYNVPLIGMTSLDMSPSEHASIGNLVHPILHPHLIFPFYGDLNFFERVASVYMSWIMDNIFTPMFGRKLDQVIFKYFGDSYPNSYELTRSVSLAIVNAHPALGFTRPIVPTTIQVGLLHIQPPKPLPSDIDSYMSKSKHGVIYFSLGSNVKSSCLKKNHFDTFLGVFKELEYDIIWKFENETMQNKPNNVMIRKWLPQQDLLAHPNLKLFITHGGQQSMEEAIDRGIPLLCIPFFGDQETNSKKIEHLGIGRRLLLADLNPINFKALVHEVINHAKYKQKIIELRDVVKDSPLSPKDMAAWWIEYTIRHNGTRHLRYPGLGFPNWKYYFVDVIIFTITILSIFCVLIFISIRKLLKYCKFIKKDEKKIKVK</sequence>
<dbReference type="EC" id="2.4.1.17" evidence="5"/>
<organism evidence="7">
    <name type="scientific">Culicoides sonorensis</name>
    <name type="common">Biting midge</name>
    <dbReference type="NCBI Taxonomy" id="179676"/>
    <lineage>
        <taxon>Eukaryota</taxon>
        <taxon>Metazoa</taxon>
        <taxon>Ecdysozoa</taxon>
        <taxon>Arthropoda</taxon>
        <taxon>Hexapoda</taxon>
        <taxon>Insecta</taxon>
        <taxon>Pterygota</taxon>
        <taxon>Neoptera</taxon>
        <taxon>Endopterygota</taxon>
        <taxon>Diptera</taxon>
        <taxon>Nematocera</taxon>
        <taxon>Chironomoidea</taxon>
        <taxon>Ceratopogonidae</taxon>
        <taxon>Ceratopogoninae</taxon>
        <taxon>Culicoides</taxon>
        <taxon>Monoculicoides</taxon>
    </lineage>
</organism>
<evidence type="ECO:0000256" key="4">
    <source>
        <dbReference type="RuleBase" id="RU003718"/>
    </source>
</evidence>
<comment type="similarity">
    <text evidence="1 4">Belongs to the UDP-glycosyltransferase family.</text>
</comment>
<comment type="subcellular location">
    <subcellularLocation>
        <location evidence="5">Membrane</location>
        <topology evidence="5">Single-pass membrane protein</topology>
    </subcellularLocation>
</comment>
<evidence type="ECO:0000256" key="2">
    <source>
        <dbReference type="ARBA" id="ARBA00022676"/>
    </source>
</evidence>
<comment type="catalytic activity">
    <reaction evidence="5">
        <text>glucuronate acceptor + UDP-alpha-D-glucuronate = acceptor beta-D-glucuronoside + UDP + H(+)</text>
        <dbReference type="Rhea" id="RHEA:21032"/>
        <dbReference type="ChEBI" id="CHEBI:15378"/>
        <dbReference type="ChEBI" id="CHEBI:58052"/>
        <dbReference type="ChEBI" id="CHEBI:58223"/>
        <dbReference type="ChEBI" id="CHEBI:132367"/>
        <dbReference type="ChEBI" id="CHEBI:132368"/>
        <dbReference type="EC" id="2.4.1.17"/>
    </reaction>
</comment>
<feature type="transmembrane region" description="Helical" evidence="5">
    <location>
        <begin position="474"/>
        <end position="496"/>
    </location>
</feature>
<keyword evidence="5" id="KW-1133">Transmembrane helix</keyword>
<accession>A0A336MIZ6</accession>
<dbReference type="Gene3D" id="3.40.50.2000">
    <property type="entry name" value="Glycogen Phosphorylase B"/>
    <property type="match status" value="2"/>
</dbReference>
<evidence type="ECO:0000313" key="6">
    <source>
        <dbReference type="EMBL" id="SSX10572.1"/>
    </source>
</evidence>
<dbReference type="GO" id="GO:0016020">
    <property type="term" value="C:membrane"/>
    <property type="evidence" value="ECO:0007669"/>
    <property type="project" value="UniProtKB-SubCell"/>
</dbReference>
<evidence type="ECO:0000256" key="5">
    <source>
        <dbReference type="RuleBase" id="RU362059"/>
    </source>
</evidence>
<dbReference type="VEuPathDB" id="VectorBase:CSON002235"/>
<proteinExistence type="inferred from homology"/>
<dbReference type="InterPro" id="IPR050271">
    <property type="entry name" value="UDP-glycosyltransferase"/>
</dbReference>
<evidence type="ECO:0000256" key="3">
    <source>
        <dbReference type="ARBA" id="ARBA00022679"/>
    </source>
</evidence>
<keyword evidence="5" id="KW-0812">Transmembrane</keyword>
<reference evidence="6" key="1">
    <citation type="submission" date="2018-04" db="EMBL/GenBank/DDBJ databases">
        <authorList>
            <person name="Go L.Y."/>
            <person name="Mitchell J.A."/>
        </authorList>
    </citation>
    <scope>NUCLEOTIDE SEQUENCE</scope>
    <source>
        <tissue evidence="6">Whole organism</tissue>
    </source>
</reference>
<dbReference type="AlphaFoldDB" id="A0A336MIZ6"/>
<dbReference type="EMBL" id="UFQS01001375">
    <property type="protein sequence ID" value="SSX10572.1"/>
    <property type="molecule type" value="Genomic_DNA"/>
</dbReference>
<name>A0A336MIZ6_CULSO</name>
<dbReference type="GO" id="GO:0015020">
    <property type="term" value="F:glucuronosyltransferase activity"/>
    <property type="evidence" value="ECO:0007669"/>
    <property type="project" value="UniProtKB-EC"/>
</dbReference>
<dbReference type="Pfam" id="PF00201">
    <property type="entry name" value="UDPGT"/>
    <property type="match status" value="1"/>
</dbReference>
<gene>
    <name evidence="7" type="primary">CSON002235</name>
</gene>
<protein>
    <recommendedName>
        <fullName evidence="5">UDP-glucuronosyltransferase</fullName>
        <ecNumber evidence="5">2.4.1.17</ecNumber>
    </recommendedName>
</protein>
<dbReference type="PANTHER" id="PTHR48043:SF145">
    <property type="entry name" value="FI06409P-RELATED"/>
    <property type="match status" value="1"/>
</dbReference>
<reference evidence="7" key="2">
    <citation type="submission" date="2018-07" db="EMBL/GenBank/DDBJ databases">
        <authorList>
            <person name="Quirk P.G."/>
            <person name="Krulwich T.A."/>
        </authorList>
    </citation>
    <scope>NUCLEOTIDE SEQUENCE</scope>
</reference>
<dbReference type="InterPro" id="IPR002213">
    <property type="entry name" value="UDP_glucos_trans"/>
</dbReference>